<evidence type="ECO:0008006" key="3">
    <source>
        <dbReference type="Google" id="ProtNLM"/>
    </source>
</evidence>
<accession>A0A840N1E7</accession>
<dbReference type="AlphaFoldDB" id="A0A840N1E7"/>
<proteinExistence type="predicted"/>
<name>A0A840N1E7_9BRAD</name>
<protein>
    <recommendedName>
        <fullName evidence="3">DUF982 domain-containing protein</fullName>
    </recommendedName>
</protein>
<comment type="caution">
    <text evidence="1">The sequence shown here is derived from an EMBL/GenBank/DDBJ whole genome shotgun (WGS) entry which is preliminary data.</text>
</comment>
<organism evidence="1 2">
    <name type="scientific">Afipia massiliensis</name>
    <dbReference type="NCBI Taxonomy" id="211460"/>
    <lineage>
        <taxon>Bacteria</taxon>
        <taxon>Pseudomonadati</taxon>
        <taxon>Pseudomonadota</taxon>
        <taxon>Alphaproteobacteria</taxon>
        <taxon>Hyphomicrobiales</taxon>
        <taxon>Nitrobacteraceae</taxon>
        <taxon>Afipia</taxon>
    </lineage>
</organism>
<dbReference type="RefSeq" id="WP_184083722.1">
    <property type="nucleotide sequence ID" value="NZ_JACHIJ010000002.1"/>
</dbReference>
<gene>
    <name evidence="1" type="ORF">HNQ36_001635</name>
</gene>
<reference evidence="1 2" key="1">
    <citation type="submission" date="2020-08" db="EMBL/GenBank/DDBJ databases">
        <title>Genomic Encyclopedia of Type Strains, Phase IV (KMG-IV): sequencing the most valuable type-strain genomes for metagenomic binning, comparative biology and taxonomic classification.</title>
        <authorList>
            <person name="Goeker M."/>
        </authorList>
    </citation>
    <scope>NUCLEOTIDE SEQUENCE [LARGE SCALE GENOMIC DNA]</scope>
    <source>
        <strain evidence="1 2">DSM 17498</strain>
    </source>
</reference>
<dbReference type="Proteomes" id="UP000521227">
    <property type="component" value="Unassembled WGS sequence"/>
</dbReference>
<dbReference type="EMBL" id="JACHIJ010000002">
    <property type="protein sequence ID" value="MBB5051681.1"/>
    <property type="molecule type" value="Genomic_DNA"/>
</dbReference>
<sequence>MPWNSRFIKPIVPAKGRPIATLKDALDYISALPPSEQSAITQEIADAVEMAARGSGPLRPTEACMVRLVHGPIAIADEAPAEQPVTVRRGRPS</sequence>
<evidence type="ECO:0000313" key="2">
    <source>
        <dbReference type="Proteomes" id="UP000521227"/>
    </source>
</evidence>
<evidence type="ECO:0000313" key="1">
    <source>
        <dbReference type="EMBL" id="MBB5051681.1"/>
    </source>
</evidence>